<dbReference type="OrthoDB" id="10289939at2759"/>
<comment type="caution">
    <text evidence="2">The sequence shown here is derived from an EMBL/GenBank/DDBJ whole genome shotgun (WGS) entry which is preliminary data.</text>
</comment>
<name>A0A1Q9EWF9_SYMMI</name>
<protein>
    <submittedName>
        <fullName evidence="2">Uncharacterized protein</fullName>
    </submittedName>
</protein>
<feature type="compositionally biased region" description="Basic and acidic residues" evidence="1">
    <location>
        <begin position="858"/>
        <end position="876"/>
    </location>
</feature>
<feature type="region of interest" description="Disordered" evidence="1">
    <location>
        <begin position="846"/>
        <end position="876"/>
    </location>
</feature>
<sequence length="1049" mass="115650">MAVSPLRVSSCHPYMMQPQVIGMFDMATLQMLDASKWATPVMLASPMSDVILRPRSTRLFAFIDCAARRHWAAFIMESLPASLSELRQEEEGTEAQELRLASKRRRRLDPEGVEATIELLRQLALRSDKAQQDQSFSTQAPAAAAAKPEAGVLFHSFQISSESSAWFYVDREWECPSGGGKWICIKMPKVRDWTSKSEKCFALSLHAISNDELKKQLQNFVQELQESPAQKIRVSKVALNGLPGQPATWGNAWAKCGCSRSCGKSFRLDLTANDEGFKAVLLEQGAHPEAPPGAEADRARQDRAASVAHLCPLQAGAALRGAKEDARPMPSTKEIKKARRSFIASQAPKSQRQDDQVSAWIEYVKIRSVPALVQLEQSQASSTKEKFELKFTVAQLQNDSDPLFSLVRDCVVPEGCCVLVSDTMLACVAGVLKTGKQGSGLTLVTDWTYKLNKAGWGVGIFALTQKHDSRGLPATELVIAGYAVAPKEELGGMSACLASFIAFYASRGVHLLSVIRYVLMDGTTAGRNAAAKVLPTLKHRLDLRHVLEAIDRWGRSTNGDKEDALAIRSLVFFAASLPTIRLFDACWQTALRGFEQQGKAKTLKYLTEHILESSEDGDFWASGWASGLWNAPIPLASLRDMIKSLDNCHRAIMVQRGHVDGQDEGRVLFKATDPRIPCQNLLTADWIRPGRDEVGEQLCLAPVWRFLEYLPDNVAGSTLNREVPHLGEVQCVYVMPLKQYNLSIDYDCHHKFLALMTAHDAATFRTAASDLSLLKEGRVSLPRLRVLFADLAMALKLRSRFHGHVIVCTCSFFCMRGTCVHHLLTRWMEGDPAVRLAEVSEFTARDVPPTSEGAEDGSAAKKAKEQKEADAKKSKLDQGQAVLRQCKVAEDKLQGWRLAHLRQDAGALMRRAASDTGAYGFFFESHALLGYNQQYRRATDTGARSLLLFVQAADALPAFDTFQAADGSAAACFTFQAAKTVLGAIDVAPPPPQATVTEMFPSKVLDLVAVSYRAVWSYHFCRQSIRYQRCQVPQGAALAVTPQAVRVML</sequence>
<accession>A0A1Q9EWF9</accession>
<dbReference type="Proteomes" id="UP000186817">
    <property type="component" value="Unassembled WGS sequence"/>
</dbReference>
<dbReference type="AlphaFoldDB" id="A0A1Q9EWF9"/>
<evidence type="ECO:0000256" key="1">
    <source>
        <dbReference type="SAM" id="MobiDB-lite"/>
    </source>
</evidence>
<evidence type="ECO:0000313" key="3">
    <source>
        <dbReference type="Proteomes" id="UP000186817"/>
    </source>
</evidence>
<proteinExistence type="predicted"/>
<keyword evidence="3" id="KW-1185">Reference proteome</keyword>
<dbReference type="EMBL" id="LSRX01000054">
    <property type="protein sequence ID" value="OLQ11739.1"/>
    <property type="molecule type" value="Genomic_DNA"/>
</dbReference>
<gene>
    <name evidence="2" type="ORF">AK812_SmicGene4330</name>
</gene>
<organism evidence="2 3">
    <name type="scientific">Symbiodinium microadriaticum</name>
    <name type="common">Dinoflagellate</name>
    <name type="synonym">Zooxanthella microadriatica</name>
    <dbReference type="NCBI Taxonomy" id="2951"/>
    <lineage>
        <taxon>Eukaryota</taxon>
        <taxon>Sar</taxon>
        <taxon>Alveolata</taxon>
        <taxon>Dinophyceae</taxon>
        <taxon>Suessiales</taxon>
        <taxon>Symbiodiniaceae</taxon>
        <taxon>Symbiodinium</taxon>
    </lineage>
</organism>
<reference evidence="2 3" key="1">
    <citation type="submission" date="2016-02" db="EMBL/GenBank/DDBJ databases">
        <title>Genome analysis of coral dinoflagellate symbionts highlights evolutionary adaptations to a symbiotic lifestyle.</title>
        <authorList>
            <person name="Aranda M."/>
            <person name="Li Y."/>
            <person name="Liew Y.J."/>
            <person name="Baumgarten S."/>
            <person name="Simakov O."/>
            <person name="Wilson M."/>
            <person name="Piel J."/>
            <person name="Ashoor H."/>
            <person name="Bougouffa S."/>
            <person name="Bajic V.B."/>
            <person name="Ryu T."/>
            <person name="Ravasi T."/>
            <person name="Bayer T."/>
            <person name="Micklem G."/>
            <person name="Kim H."/>
            <person name="Bhak J."/>
            <person name="Lajeunesse T.C."/>
            <person name="Voolstra C.R."/>
        </authorList>
    </citation>
    <scope>NUCLEOTIDE SEQUENCE [LARGE SCALE GENOMIC DNA]</scope>
    <source>
        <strain evidence="2 3">CCMP2467</strain>
    </source>
</reference>
<evidence type="ECO:0000313" key="2">
    <source>
        <dbReference type="EMBL" id="OLQ11739.1"/>
    </source>
</evidence>